<gene>
    <name evidence="2" type="ORF">IM787_08880</name>
</gene>
<feature type="transmembrane region" description="Helical" evidence="1">
    <location>
        <begin position="40"/>
        <end position="57"/>
    </location>
</feature>
<dbReference type="EMBL" id="JADDIV010000002">
    <property type="protein sequence ID" value="MBE7367677.1"/>
    <property type="molecule type" value="Genomic_DNA"/>
</dbReference>
<keyword evidence="1" id="KW-0812">Transmembrane</keyword>
<sequence length="97" mass="10639">MATLIVLMLAAVGVGAGAAILRPWRKWLNNPAVVHWLQEIAVHGVFYGFAAALLLGLDKCEPSWAYPVYIVVYILVLGGMSLWLAIHHQRLAKPGHL</sequence>
<keyword evidence="3" id="KW-1185">Reference proteome</keyword>
<keyword evidence="1" id="KW-0472">Membrane</keyword>
<dbReference type="Proteomes" id="UP000806285">
    <property type="component" value="Unassembled WGS sequence"/>
</dbReference>
<proteinExistence type="predicted"/>
<evidence type="ECO:0000256" key="1">
    <source>
        <dbReference type="SAM" id="Phobius"/>
    </source>
</evidence>
<protein>
    <submittedName>
        <fullName evidence="2">Uncharacterized protein</fullName>
    </submittedName>
</protein>
<evidence type="ECO:0000313" key="2">
    <source>
        <dbReference type="EMBL" id="MBE7367677.1"/>
    </source>
</evidence>
<feature type="transmembrane region" description="Helical" evidence="1">
    <location>
        <begin position="64"/>
        <end position="86"/>
    </location>
</feature>
<name>A0ABR9S2D6_9BURK</name>
<reference evidence="2 3" key="1">
    <citation type="submission" date="2020-10" db="EMBL/GenBank/DDBJ databases">
        <title>Ramlibacter sp. HM2 16S ribosomal RNA gene Genome sequencing and assembly.</title>
        <authorList>
            <person name="Kang M."/>
        </authorList>
    </citation>
    <scope>NUCLEOTIDE SEQUENCE [LARGE SCALE GENOMIC DNA]</scope>
    <source>
        <strain evidence="2 3">HM2</strain>
    </source>
</reference>
<evidence type="ECO:0000313" key="3">
    <source>
        <dbReference type="Proteomes" id="UP000806285"/>
    </source>
</evidence>
<organism evidence="2 3">
    <name type="scientific">Ramlibacter pallidus</name>
    <dbReference type="NCBI Taxonomy" id="2780087"/>
    <lineage>
        <taxon>Bacteria</taxon>
        <taxon>Pseudomonadati</taxon>
        <taxon>Pseudomonadota</taxon>
        <taxon>Betaproteobacteria</taxon>
        <taxon>Burkholderiales</taxon>
        <taxon>Comamonadaceae</taxon>
        <taxon>Ramlibacter</taxon>
    </lineage>
</organism>
<accession>A0ABR9S2D6</accession>
<keyword evidence="1" id="KW-1133">Transmembrane helix</keyword>
<dbReference type="RefSeq" id="WP_193676261.1">
    <property type="nucleotide sequence ID" value="NZ_JADDIV010000002.1"/>
</dbReference>
<comment type="caution">
    <text evidence="2">The sequence shown here is derived from an EMBL/GenBank/DDBJ whole genome shotgun (WGS) entry which is preliminary data.</text>
</comment>